<evidence type="ECO:0008006" key="12">
    <source>
        <dbReference type="Google" id="ProtNLM"/>
    </source>
</evidence>
<keyword evidence="2" id="KW-0328">Glycosyltransferase</keyword>
<proteinExistence type="predicted"/>
<evidence type="ECO:0000256" key="1">
    <source>
        <dbReference type="ARBA" id="ARBA00004127"/>
    </source>
</evidence>
<keyword evidence="4 9" id="KW-0812">Transmembrane</keyword>
<keyword evidence="7" id="KW-0961">Cell wall biogenesis/degradation</keyword>
<keyword evidence="6 9" id="KW-0472">Membrane</keyword>
<evidence type="ECO:0000313" key="11">
    <source>
        <dbReference type="Proteomes" id="UP001443914"/>
    </source>
</evidence>
<evidence type="ECO:0000256" key="8">
    <source>
        <dbReference type="PIRSR" id="PIRSR605150-3"/>
    </source>
</evidence>
<name>A0AAW1GRU4_SAPOF</name>
<dbReference type="EMBL" id="JBDFQZ010000014">
    <property type="protein sequence ID" value="KAK9665738.1"/>
    <property type="molecule type" value="Genomic_DNA"/>
</dbReference>
<evidence type="ECO:0000313" key="10">
    <source>
        <dbReference type="EMBL" id="KAK9665738.1"/>
    </source>
</evidence>
<feature type="binding site" evidence="8">
    <location>
        <position position="200"/>
    </location>
    <ligand>
        <name>Mn(2+)</name>
        <dbReference type="ChEBI" id="CHEBI:29035"/>
    </ligand>
</feature>
<keyword evidence="5 9" id="KW-1133">Transmembrane helix</keyword>
<dbReference type="GO" id="GO:0071555">
    <property type="term" value="P:cell wall organization"/>
    <property type="evidence" value="ECO:0007669"/>
    <property type="project" value="UniProtKB-KW"/>
</dbReference>
<dbReference type="AlphaFoldDB" id="A0AAW1GRU4"/>
<reference evidence="10" key="1">
    <citation type="submission" date="2024-03" db="EMBL/GenBank/DDBJ databases">
        <title>WGS assembly of Saponaria officinalis var. Norfolk2.</title>
        <authorList>
            <person name="Jenkins J."/>
            <person name="Shu S."/>
            <person name="Grimwood J."/>
            <person name="Barry K."/>
            <person name="Goodstein D."/>
            <person name="Schmutz J."/>
            <person name="Leebens-Mack J."/>
            <person name="Osbourn A."/>
        </authorList>
    </citation>
    <scope>NUCLEOTIDE SEQUENCE [LARGE SCALE GENOMIC DNA]</scope>
    <source>
        <strain evidence="10">JIC</strain>
    </source>
</reference>
<feature type="transmembrane region" description="Helical" evidence="9">
    <location>
        <begin position="569"/>
        <end position="588"/>
    </location>
</feature>
<evidence type="ECO:0000256" key="5">
    <source>
        <dbReference type="ARBA" id="ARBA00022989"/>
    </source>
</evidence>
<protein>
    <recommendedName>
        <fullName evidence="12">Cellulose synthase-like protein G2</fullName>
    </recommendedName>
</protein>
<evidence type="ECO:0000256" key="3">
    <source>
        <dbReference type="ARBA" id="ARBA00022679"/>
    </source>
</evidence>
<gene>
    <name evidence="10" type="ORF">RND81_14G132700</name>
</gene>
<dbReference type="GO" id="GO:0030244">
    <property type="term" value="P:cellulose biosynthetic process"/>
    <property type="evidence" value="ECO:0007669"/>
    <property type="project" value="InterPro"/>
</dbReference>
<dbReference type="GO" id="GO:0016760">
    <property type="term" value="F:cellulose synthase (UDP-forming) activity"/>
    <property type="evidence" value="ECO:0007669"/>
    <property type="project" value="InterPro"/>
</dbReference>
<evidence type="ECO:0000256" key="7">
    <source>
        <dbReference type="ARBA" id="ARBA00023316"/>
    </source>
</evidence>
<dbReference type="InterPro" id="IPR005150">
    <property type="entry name" value="Cellulose_synth"/>
</dbReference>
<dbReference type="InterPro" id="IPR029044">
    <property type="entry name" value="Nucleotide-diphossugar_trans"/>
</dbReference>
<keyword evidence="3" id="KW-0808">Transferase</keyword>
<sequence>MQYPLNSCTSHKVIINRLYTLLHFLNLSSIIYYGISNFNYYTRHNVLLPYILVSISELFLSLYSLLSLAYGWHRVTRTPYPDRLPEDEKLPAIDVPPIQVMNTVISAMALDYPPDKMTIYISDDGGELVTLLASKEKYRVFQDGLLQAQETARLEFNGRKTTQDHSAFIEVIGNGATNNMIPSLIYVAREKRPHHPHHYKTGAINALVRVSGLISNAPYILKMDCDMCSNDPSSARQAMCFHLDPKLSKSLAYVQFPQRFYNVNKANDIYDGQIRHIFEVWTNTAIPCGTGIYLKREALHGEIHPKELEIAQLKETYGVSNACITSLERKNFGGNVRQGDLSSTQLSEAQLVASSTYEQNTQWGKEVGYMYDSALEDYFTGFNLHCRGWKSVYCNPERPAFLGCATINLNDALIQFTRWETGFLDVTLSKYCPLYYGPFVKKLSLLQSMCYAHFGIEPLTSFPFWCLSTLPQLCLLLSIPLYPKVTSPWFAVFSIAFLSCLSKHLADVLTTGGSITTWWNEERIHVMKGVTSFLYGNIDAFMKKLGLKQAKKVKPYNQGKFDFRVSNKFIIPLAGLVIFNLGSFAVGVWRVFTQDQWNEFLGLIGLSFFVTLLGYPVIEGMVVRTDNAAISASVSLKSSLFALGIFIIGSVFLHV</sequence>
<comment type="subcellular location">
    <subcellularLocation>
        <location evidence="1">Endomembrane system</location>
        <topology evidence="1">Multi-pass membrane protein</topology>
    </subcellularLocation>
</comment>
<dbReference type="Pfam" id="PF03552">
    <property type="entry name" value="Cellulose_synt"/>
    <property type="match status" value="3"/>
</dbReference>
<feature type="transmembrane region" description="Helical" evidence="9">
    <location>
        <begin position="600"/>
        <end position="618"/>
    </location>
</feature>
<feature type="transmembrane region" description="Helical" evidence="9">
    <location>
        <begin position="47"/>
        <end position="72"/>
    </location>
</feature>
<dbReference type="Proteomes" id="UP001443914">
    <property type="component" value="Unassembled WGS sequence"/>
</dbReference>
<dbReference type="SUPFAM" id="SSF53448">
    <property type="entry name" value="Nucleotide-diphospho-sugar transferases"/>
    <property type="match status" value="1"/>
</dbReference>
<keyword evidence="11" id="KW-1185">Reference proteome</keyword>
<dbReference type="PANTHER" id="PTHR13301">
    <property type="entry name" value="X-BOX TRANSCRIPTION FACTOR-RELATED"/>
    <property type="match status" value="1"/>
</dbReference>
<evidence type="ECO:0000256" key="9">
    <source>
        <dbReference type="SAM" id="Phobius"/>
    </source>
</evidence>
<dbReference type="Gene3D" id="3.90.550.10">
    <property type="entry name" value="Spore Coat Polysaccharide Biosynthesis Protein SpsA, Chain A"/>
    <property type="match status" value="1"/>
</dbReference>
<feature type="transmembrane region" description="Helical" evidence="9">
    <location>
        <begin position="630"/>
        <end position="653"/>
    </location>
</feature>
<evidence type="ECO:0000256" key="2">
    <source>
        <dbReference type="ARBA" id="ARBA00022676"/>
    </source>
</evidence>
<feature type="transmembrane region" description="Helical" evidence="9">
    <location>
        <begin position="14"/>
        <end position="35"/>
    </location>
</feature>
<evidence type="ECO:0000256" key="4">
    <source>
        <dbReference type="ARBA" id="ARBA00022692"/>
    </source>
</evidence>
<accession>A0AAW1GRU4</accession>
<organism evidence="10 11">
    <name type="scientific">Saponaria officinalis</name>
    <name type="common">Common soapwort</name>
    <name type="synonym">Lychnis saponaria</name>
    <dbReference type="NCBI Taxonomy" id="3572"/>
    <lineage>
        <taxon>Eukaryota</taxon>
        <taxon>Viridiplantae</taxon>
        <taxon>Streptophyta</taxon>
        <taxon>Embryophyta</taxon>
        <taxon>Tracheophyta</taxon>
        <taxon>Spermatophyta</taxon>
        <taxon>Magnoliopsida</taxon>
        <taxon>eudicotyledons</taxon>
        <taxon>Gunneridae</taxon>
        <taxon>Pentapetalae</taxon>
        <taxon>Caryophyllales</taxon>
        <taxon>Caryophyllaceae</taxon>
        <taxon>Caryophylleae</taxon>
        <taxon>Saponaria</taxon>
    </lineage>
</organism>
<feature type="binding site" evidence="8">
    <location>
        <position position="224"/>
    </location>
    <ligand>
        <name>Mn(2+)</name>
        <dbReference type="ChEBI" id="CHEBI:29035"/>
    </ligand>
</feature>
<dbReference type="GO" id="GO:0016020">
    <property type="term" value="C:membrane"/>
    <property type="evidence" value="ECO:0007669"/>
    <property type="project" value="InterPro"/>
</dbReference>
<comment type="caution">
    <text evidence="10">The sequence shown here is derived from an EMBL/GenBank/DDBJ whole genome shotgun (WGS) entry which is preliminary data.</text>
</comment>
<dbReference type="GO" id="GO:0012505">
    <property type="term" value="C:endomembrane system"/>
    <property type="evidence" value="ECO:0007669"/>
    <property type="project" value="UniProtKB-SubCell"/>
</dbReference>
<evidence type="ECO:0000256" key="6">
    <source>
        <dbReference type="ARBA" id="ARBA00023136"/>
    </source>
</evidence>